<feature type="signal peptide" evidence="1">
    <location>
        <begin position="1"/>
        <end position="26"/>
    </location>
</feature>
<name>A0AAE0T2W6_9BIVA</name>
<organism evidence="2 3">
    <name type="scientific">Potamilus streckersoni</name>
    <dbReference type="NCBI Taxonomy" id="2493646"/>
    <lineage>
        <taxon>Eukaryota</taxon>
        <taxon>Metazoa</taxon>
        <taxon>Spiralia</taxon>
        <taxon>Lophotrochozoa</taxon>
        <taxon>Mollusca</taxon>
        <taxon>Bivalvia</taxon>
        <taxon>Autobranchia</taxon>
        <taxon>Heteroconchia</taxon>
        <taxon>Palaeoheterodonta</taxon>
        <taxon>Unionida</taxon>
        <taxon>Unionoidea</taxon>
        <taxon>Unionidae</taxon>
        <taxon>Ambleminae</taxon>
        <taxon>Lampsilini</taxon>
        <taxon>Potamilus</taxon>
    </lineage>
</organism>
<dbReference type="EMBL" id="JAEAOA010001055">
    <property type="protein sequence ID" value="KAK3602721.1"/>
    <property type="molecule type" value="Genomic_DNA"/>
</dbReference>
<reference evidence="2" key="2">
    <citation type="journal article" date="2021" name="Genome Biol. Evol.">
        <title>Developing a high-quality reference genome for a parasitic bivalve with doubly uniparental inheritance (Bivalvia: Unionida).</title>
        <authorList>
            <person name="Smith C.H."/>
        </authorList>
    </citation>
    <scope>NUCLEOTIDE SEQUENCE</scope>
    <source>
        <strain evidence="2">CHS0354</strain>
        <tissue evidence="2">Mantle</tissue>
    </source>
</reference>
<reference evidence="2" key="3">
    <citation type="submission" date="2023-05" db="EMBL/GenBank/DDBJ databases">
        <authorList>
            <person name="Smith C.H."/>
        </authorList>
    </citation>
    <scope>NUCLEOTIDE SEQUENCE</scope>
    <source>
        <strain evidence="2">CHS0354</strain>
        <tissue evidence="2">Mantle</tissue>
    </source>
</reference>
<dbReference type="Proteomes" id="UP001195483">
    <property type="component" value="Unassembled WGS sequence"/>
</dbReference>
<feature type="chain" id="PRO_5042239490" evidence="1">
    <location>
        <begin position="27"/>
        <end position="470"/>
    </location>
</feature>
<reference evidence="2" key="1">
    <citation type="journal article" date="2021" name="Genome Biol. Evol.">
        <title>A High-Quality Reference Genome for a Parasitic Bivalve with Doubly Uniparental Inheritance (Bivalvia: Unionida).</title>
        <authorList>
            <person name="Smith C.H."/>
        </authorList>
    </citation>
    <scope>NUCLEOTIDE SEQUENCE</scope>
    <source>
        <strain evidence="2">CHS0354</strain>
    </source>
</reference>
<accession>A0AAE0T2W6</accession>
<gene>
    <name evidence="2" type="ORF">CHS0354_017164</name>
</gene>
<protein>
    <submittedName>
        <fullName evidence="2">Uncharacterized protein</fullName>
    </submittedName>
</protein>
<comment type="caution">
    <text evidence="2">The sequence shown here is derived from an EMBL/GenBank/DDBJ whole genome shotgun (WGS) entry which is preliminary data.</text>
</comment>
<keyword evidence="3" id="KW-1185">Reference proteome</keyword>
<dbReference type="AlphaFoldDB" id="A0AAE0T2W6"/>
<evidence type="ECO:0000313" key="3">
    <source>
        <dbReference type="Proteomes" id="UP001195483"/>
    </source>
</evidence>
<evidence type="ECO:0000313" key="2">
    <source>
        <dbReference type="EMBL" id="KAK3602721.1"/>
    </source>
</evidence>
<evidence type="ECO:0000256" key="1">
    <source>
        <dbReference type="SAM" id="SignalP"/>
    </source>
</evidence>
<sequence>MAGTCSFYWFAVVVVFAVTGTQSSRANEDPLRQTIQRLFDKVHSLQVKRDEPYFPPLFWEKHKGMYESDVKFYFHGRPDMTFLRHAFKVYDNNMFATTWITSSLLEAYKFGNGPKPSEEQIMPAVAFLQDYHDKNRNYSNSLMSFWPQRYNTTSKTWTSYPDNLHNFFDLAGDVNLTKFEKILVDLGFSDITAIMERLMNIRSVYLNGFLLPPDFDDTFVNLGLGSLLISMAEDFPQSFQQWRVQNTNISSIFDALKRDAYRPLSKDYAVNIIDERTYVFLRFFLNKLQNDGQDISLIPTWVQNLREEAVWEPRGVHIPDYSNNVDVTVAANGVFGITSAILNGLLEPEILNDPELQQIYLNTSSMVGFMIATNFSDRHELALLYYPSEFEFYYFVARTYAELRQFSRKAPLPHPIMTTVHDYLGESLKTEMTTAIYNSAVYDGDNMIYFDDFLGDGDLDVDNNTVVSDQ</sequence>
<proteinExistence type="predicted"/>
<keyword evidence="1" id="KW-0732">Signal</keyword>